<proteinExistence type="predicted"/>
<dbReference type="InterPro" id="IPR018247">
    <property type="entry name" value="EF_Hand_1_Ca_BS"/>
</dbReference>
<dbReference type="SUPFAM" id="SSF47473">
    <property type="entry name" value="EF-hand"/>
    <property type="match status" value="2"/>
</dbReference>
<dbReference type="Gene3D" id="1.10.238.10">
    <property type="entry name" value="EF-hand"/>
    <property type="match status" value="4"/>
</dbReference>
<dbReference type="EMBL" id="SJPU01000003">
    <property type="protein sequence ID" value="TWU11057.1"/>
    <property type="molecule type" value="Genomic_DNA"/>
</dbReference>
<dbReference type="InterPro" id="IPR002048">
    <property type="entry name" value="EF_hand_dom"/>
</dbReference>
<sequence>MMRYPRRLSVMFLTIVCSSTVQAEDAGRHDMLLLLPGGPVHLRVQIMDDAKTLEQTRADYLTRLVASLDTDQDGKLSRTETQKHPLFVSGRRFEGNKFLDSLRSSRPYTTQDLELAVDRAAGQLVTYRQNNALADQDLSVFRVLDRDESGLIDRVEMQLSPARIAERDSDFDQCVTFDEFLTTAPTTMQGALVSPLLDEPPGAVHSEMLRDATEPILAARLVRRYDTDRDAHLTADELGWKAERLESLDVDQDGKLSMQEMSRLATAEPDMSLTVDLHQSSSDAMQLVSAHAADVEVARSDLIRLQRGGLSLSVSYRHRDPMAEANANAADTFNAIDVDANGYLDRDEIAEHQRFARYLFDAMDQDDDDRVFAEEMMSYVKQYTEPASTTCQVTLLDNGNGFFQILDTNADGRISIRELRQCETQLLNVAGNESAINPSRLTKSYRIEIQRGGVGLFGRVDRPTMDTPEAFLKPPSGPIWFQRMDRNGDGDLTWDEFLGPRDVFHQTDADHDDLIDEAEATQATKDAT</sequence>
<feature type="domain" description="EF-hand" evidence="2">
    <location>
        <begin position="351"/>
        <end position="386"/>
    </location>
</feature>
<dbReference type="PANTHER" id="PTHR10827">
    <property type="entry name" value="RETICULOCALBIN"/>
    <property type="match status" value="1"/>
</dbReference>
<name>A0A5C6BHA6_9BACT</name>
<evidence type="ECO:0000256" key="1">
    <source>
        <dbReference type="SAM" id="SignalP"/>
    </source>
</evidence>
<feature type="signal peptide" evidence="1">
    <location>
        <begin position="1"/>
        <end position="23"/>
    </location>
</feature>
<dbReference type="Pfam" id="PF13202">
    <property type="entry name" value="EF-hand_5"/>
    <property type="match status" value="5"/>
</dbReference>
<dbReference type="OrthoDB" id="260830at2"/>
<evidence type="ECO:0000313" key="3">
    <source>
        <dbReference type="EMBL" id="TWU11057.1"/>
    </source>
</evidence>
<gene>
    <name evidence="3" type="ORF">Poly21_49640</name>
</gene>
<dbReference type="AlphaFoldDB" id="A0A5C6BHA6"/>
<reference evidence="3 4" key="1">
    <citation type="journal article" date="2020" name="Antonie Van Leeuwenhoek">
        <title>Rhodopirellula heiligendammensis sp. nov., Rhodopirellula pilleata sp. nov., and Rhodopirellula solitaria sp. nov. isolated from natural or artificial marine surfaces in Northern Germany and California, USA, and emended description of the genus Rhodopirellula.</title>
        <authorList>
            <person name="Kallscheuer N."/>
            <person name="Wiegand S."/>
            <person name="Jogler M."/>
            <person name="Boedeker C."/>
            <person name="Peeters S.H."/>
            <person name="Rast P."/>
            <person name="Heuer A."/>
            <person name="Jetten M.S.M."/>
            <person name="Rohde M."/>
            <person name="Jogler C."/>
        </authorList>
    </citation>
    <scope>NUCLEOTIDE SEQUENCE [LARGE SCALE GENOMIC DNA]</scope>
    <source>
        <strain evidence="3 4">Poly21</strain>
    </source>
</reference>
<dbReference type="InterPro" id="IPR011992">
    <property type="entry name" value="EF-hand-dom_pair"/>
</dbReference>
<keyword evidence="4" id="KW-1185">Reference proteome</keyword>
<dbReference type="PROSITE" id="PS50222">
    <property type="entry name" value="EF_HAND_2"/>
    <property type="match status" value="1"/>
</dbReference>
<dbReference type="PANTHER" id="PTHR10827:SF85">
    <property type="entry name" value="CALCIUM-BINDING PROTEIN"/>
    <property type="match status" value="1"/>
</dbReference>
<accession>A0A5C6BHA6</accession>
<dbReference type="PROSITE" id="PS00018">
    <property type="entry name" value="EF_HAND_1"/>
    <property type="match status" value="4"/>
</dbReference>
<protein>
    <submittedName>
        <fullName evidence="3">Transaldolase/EF-hand domain-containing protein</fullName>
    </submittedName>
</protein>
<feature type="chain" id="PRO_5022661423" evidence="1">
    <location>
        <begin position="24"/>
        <end position="528"/>
    </location>
</feature>
<evidence type="ECO:0000259" key="2">
    <source>
        <dbReference type="PROSITE" id="PS50222"/>
    </source>
</evidence>
<keyword evidence="1" id="KW-0732">Signal</keyword>
<dbReference type="RefSeq" id="WP_146409378.1">
    <property type="nucleotide sequence ID" value="NZ_SJPU01000003.1"/>
</dbReference>
<evidence type="ECO:0000313" key="4">
    <source>
        <dbReference type="Proteomes" id="UP000319908"/>
    </source>
</evidence>
<dbReference type="Proteomes" id="UP000319908">
    <property type="component" value="Unassembled WGS sequence"/>
</dbReference>
<dbReference type="GO" id="GO:0005509">
    <property type="term" value="F:calcium ion binding"/>
    <property type="evidence" value="ECO:0007669"/>
    <property type="project" value="InterPro"/>
</dbReference>
<comment type="caution">
    <text evidence="3">The sequence shown here is derived from an EMBL/GenBank/DDBJ whole genome shotgun (WGS) entry which is preliminary data.</text>
</comment>
<organism evidence="3 4">
    <name type="scientific">Allorhodopirellula heiligendammensis</name>
    <dbReference type="NCBI Taxonomy" id="2714739"/>
    <lineage>
        <taxon>Bacteria</taxon>
        <taxon>Pseudomonadati</taxon>
        <taxon>Planctomycetota</taxon>
        <taxon>Planctomycetia</taxon>
        <taxon>Pirellulales</taxon>
        <taxon>Pirellulaceae</taxon>
        <taxon>Allorhodopirellula</taxon>
    </lineage>
</organism>